<dbReference type="InterPro" id="IPR029410">
    <property type="entry name" value="CAP_assoc"/>
</dbReference>
<organism evidence="3 4">
    <name type="scientific">Macrococcus bovicus</name>
    <dbReference type="NCBI Taxonomy" id="69968"/>
    <lineage>
        <taxon>Bacteria</taxon>
        <taxon>Bacillati</taxon>
        <taxon>Bacillota</taxon>
        <taxon>Bacilli</taxon>
        <taxon>Bacillales</taxon>
        <taxon>Staphylococcaceae</taxon>
        <taxon>Macrococcus</taxon>
    </lineage>
</organism>
<feature type="compositionally biased region" description="Basic and acidic residues" evidence="1">
    <location>
        <begin position="45"/>
        <end position="56"/>
    </location>
</feature>
<comment type="caution">
    <text evidence="3">The sequence shown here is derived from an EMBL/GenBank/DDBJ whole genome shotgun (WGS) entry which is preliminary data.</text>
</comment>
<dbReference type="InterPro" id="IPR035940">
    <property type="entry name" value="CAP_sf"/>
</dbReference>
<reference evidence="3 4" key="1">
    <citation type="submission" date="2019-01" db="EMBL/GenBank/DDBJ databases">
        <title>Draft genome sequences of the type strains of six Macrococcus species.</title>
        <authorList>
            <person name="Mazhar S."/>
            <person name="Altermann E."/>
            <person name="Hill C."/>
            <person name="Mcauliffe O."/>
        </authorList>
    </citation>
    <scope>NUCLEOTIDE SEQUENCE [LARGE SCALE GENOMIC DNA]</scope>
    <source>
        <strain evidence="3 4">ATCC 51825</strain>
    </source>
</reference>
<evidence type="ECO:0000313" key="3">
    <source>
        <dbReference type="EMBL" id="TDM15002.1"/>
    </source>
</evidence>
<dbReference type="OrthoDB" id="9783944at2"/>
<accession>A0A4V3BFN4</accession>
<dbReference type="AlphaFoldDB" id="A0A4V3BFN4"/>
<feature type="domain" description="CAP-associated" evidence="2">
    <location>
        <begin position="68"/>
        <end position="206"/>
    </location>
</feature>
<dbReference type="Proteomes" id="UP000294843">
    <property type="component" value="Unassembled WGS sequence"/>
</dbReference>
<name>A0A4V3BFN4_9STAP</name>
<dbReference type="EMBL" id="SCWF01000002">
    <property type="protein sequence ID" value="TDM15002.1"/>
    <property type="molecule type" value="Genomic_DNA"/>
</dbReference>
<dbReference type="Pfam" id="PF14504">
    <property type="entry name" value="CAP_assoc_N"/>
    <property type="match status" value="1"/>
</dbReference>
<evidence type="ECO:0000313" key="4">
    <source>
        <dbReference type="Proteomes" id="UP000294843"/>
    </source>
</evidence>
<dbReference type="Gene3D" id="3.40.33.10">
    <property type="entry name" value="CAP"/>
    <property type="match status" value="1"/>
</dbReference>
<proteinExistence type="predicted"/>
<evidence type="ECO:0000256" key="1">
    <source>
        <dbReference type="SAM" id="MobiDB-lite"/>
    </source>
</evidence>
<protein>
    <recommendedName>
        <fullName evidence="2">CAP-associated domain-containing protein</fullName>
    </recommendedName>
</protein>
<evidence type="ECO:0000259" key="2">
    <source>
        <dbReference type="Pfam" id="PF14504"/>
    </source>
</evidence>
<keyword evidence="4" id="KW-1185">Reference proteome</keyword>
<gene>
    <name evidence="3" type="ORF">ERX55_03420</name>
</gene>
<sequence length="311" mass="36037">MYNMKKQTEKLMKTIIFKMLLVLIALLGLFLLFYALGDFNRLEETKQNDQPEERPRNAALTEGPGTYIGESIDSWTAVHGYPDRIYQADNKYQHYIYHDKNAFYDVRVRENQIGMIYATGPEADIEPFTVNQQASDIFRGTSIDTEPSVMSEDGDYHFELTEVDLKTQLLIQYDDVYTQVYIDRETGKVMAARFMSAPLLVQMLPYTAHLNGQPIERTMRIEQSILQEQNAQQTLIEIINMMRANYEIHPLRKIENDESMCQQENSTTAYDSAEAVNQWLNGHERGMMLNNHYDSIVASVSDCYGVRYIKN</sequence>
<feature type="region of interest" description="Disordered" evidence="1">
    <location>
        <begin position="45"/>
        <end position="65"/>
    </location>
</feature>